<dbReference type="OrthoDB" id="10017054at2759"/>
<evidence type="ECO:0008006" key="16">
    <source>
        <dbReference type="Google" id="ProtNLM"/>
    </source>
</evidence>
<dbReference type="Proteomes" id="UP000325440">
    <property type="component" value="Unassembled WGS sequence"/>
</dbReference>
<dbReference type="AlphaFoldDB" id="A0A5E4MS67"/>
<dbReference type="SMART" id="SM01203">
    <property type="entry name" value="DUF3585"/>
    <property type="match status" value="1"/>
</dbReference>
<dbReference type="EMBL" id="CABPRJ010000992">
    <property type="protein sequence ID" value="VVC34351.1"/>
    <property type="molecule type" value="Genomic_DNA"/>
</dbReference>
<feature type="compositionally biased region" description="Acidic residues" evidence="10">
    <location>
        <begin position="472"/>
        <end position="481"/>
    </location>
</feature>
<organism evidence="14 15">
    <name type="scientific">Cinara cedri</name>
    <dbReference type="NCBI Taxonomy" id="506608"/>
    <lineage>
        <taxon>Eukaryota</taxon>
        <taxon>Metazoa</taxon>
        <taxon>Ecdysozoa</taxon>
        <taxon>Arthropoda</taxon>
        <taxon>Hexapoda</taxon>
        <taxon>Insecta</taxon>
        <taxon>Pterygota</taxon>
        <taxon>Neoptera</taxon>
        <taxon>Paraneoptera</taxon>
        <taxon>Hemiptera</taxon>
        <taxon>Sternorrhyncha</taxon>
        <taxon>Aphidomorpha</taxon>
        <taxon>Aphidoidea</taxon>
        <taxon>Aphididae</taxon>
        <taxon>Lachninae</taxon>
        <taxon>Cinara</taxon>
    </lineage>
</organism>
<keyword evidence="4" id="KW-0967">Endosome</keyword>
<dbReference type="Gene3D" id="2.10.110.10">
    <property type="entry name" value="Cysteine Rich Protein"/>
    <property type="match status" value="1"/>
</dbReference>
<keyword evidence="7 9" id="KW-0175">Coiled coil</keyword>
<keyword evidence="3 8" id="KW-0479">Metal-binding</keyword>
<keyword evidence="15" id="KW-1185">Reference proteome</keyword>
<feature type="region of interest" description="Disordered" evidence="10">
    <location>
        <begin position="114"/>
        <end position="142"/>
    </location>
</feature>
<evidence type="ECO:0000256" key="7">
    <source>
        <dbReference type="ARBA" id="ARBA00023054"/>
    </source>
</evidence>
<feature type="coiled-coil region" evidence="9">
    <location>
        <begin position="649"/>
        <end position="676"/>
    </location>
</feature>
<protein>
    <recommendedName>
        <fullName evidence="16">MICAL-like protein 2</fullName>
    </recommendedName>
</protein>
<feature type="region of interest" description="Disordered" evidence="10">
    <location>
        <begin position="410"/>
        <end position="429"/>
    </location>
</feature>
<evidence type="ECO:0000256" key="6">
    <source>
        <dbReference type="ARBA" id="ARBA00023038"/>
    </source>
</evidence>
<dbReference type="Pfam" id="PF00412">
    <property type="entry name" value="LIM"/>
    <property type="match status" value="1"/>
</dbReference>
<dbReference type="FunFam" id="1.10.418.10:FF:000023">
    <property type="entry name" value="EH domain-binding protein 1 isoform X1"/>
    <property type="match status" value="1"/>
</dbReference>
<dbReference type="PANTHER" id="PTHR23167:SF84">
    <property type="entry name" value="ALPHA ACTININ 3-RELATED"/>
    <property type="match status" value="1"/>
</dbReference>
<feature type="region of interest" description="Disordered" evidence="10">
    <location>
        <begin position="274"/>
        <end position="300"/>
    </location>
</feature>
<dbReference type="InterPro" id="IPR050540">
    <property type="entry name" value="F-actin_Monoox_Mical"/>
</dbReference>
<dbReference type="SUPFAM" id="SSF47576">
    <property type="entry name" value="Calponin-homology domain, CH-domain"/>
    <property type="match status" value="1"/>
</dbReference>
<evidence type="ECO:0000313" key="15">
    <source>
        <dbReference type="Proteomes" id="UP000325440"/>
    </source>
</evidence>
<dbReference type="GO" id="GO:0046872">
    <property type="term" value="F:metal ion binding"/>
    <property type="evidence" value="ECO:0007669"/>
    <property type="project" value="UniProtKB-KW"/>
</dbReference>
<feature type="compositionally biased region" description="Low complexity" evidence="10">
    <location>
        <begin position="841"/>
        <end position="855"/>
    </location>
</feature>
<feature type="compositionally biased region" description="Basic residues" evidence="10">
    <location>
        <begin position="868"/>
        <end position="878"/>
    </location>
</feature>
<evidence type="ECO:0000256" key="1">
    <source>
        <dbReference type="ARBA" id="ARBA00004177"/>
    </source>
</evidence>
<evidence type="ECO:0000256" key="4">
    <source>
        <dbReference type="ARBA" id="ARBA00022753"/>
    </source>
</evidence>
<dbReference type="InterPro" id="IPR036872">
    <property type="entry name" value="CH_dom_sf"/>
</dbReference>
<dbReference type="CDD" id="cd09400">
    <property type="entry name" value="LIM_like_1"/>
    <property type="match status" value="1"/>
</dbReference>
<reference evidence="14 15" key="1">
    <citation type="submission" date="2019-08" db="EMBL/GenBank/DDBJ databases">
        <authorList>
            <person name="Alioto T."/>
            <person name="Alioto T."/>
            <person name="Gomez Garrido J."/>
        </authorList>
    </citation>
    <scope>NUCLEOTIDE SEQUENCE [LARGE SCALE GENOMIC DNA]</scope>
</reference>
<feature type="domain" description="BMERB" evidence="13">
    <location>
        <begin position="639"/>
        <end position="790"/>
    </location>
</feature>
<dbReference type="GO" id="GO:0005768">
    <property type="term" value="C:endosome"/>
    <property type="evidence" value="ECO:0007669"/>
    <property type="project" value="UniProtKB-SubCell"/>
</dbReference>
<evidence type="ECO:0000313" key="14">
    <source>
        <dbReference type="EMBL" id="VVC34351.1"/>
    </source>
</evidence>
<dbReference type="SMART" id="SM00132">
    <property type="entry name" value="LIM"/>
    <property type="match status" value="1"/>
</dbReference>
<feature type="compositionally biased region" description="Polar residues" evidence="10">
    <location>
        <begin position="579"/>
        <end position="613"/>
    </location>
</feature>
<feature type="compositionally biased region" description="Basic residues" evidence="10">
    <location>
        <begin position="617"/>
        <end position="631"/>
    </location>
</feature>
<keyword evidence="5 8" id="KW-0862">Zinc</keyword>
<dbReference type="PROSITE" id="PS51848">
    <property type="entry name" value="BMERB"/>
    <property type="match status" value="1"/>
</dbReference>
<feature type="compositionally biased region" description="Polar residues" evidence="10">
    <location>
        <begin position="287"/>
        <end position="298"/>
    </location>
</feature>
<evidence type="ECO:0000256" key="10">
    <source>
        <dbReference type="SAM" id="MobiDB-lite"/>
    </source>
</evidence>
<comment type="subcellular location">
    <subcellularLocation>
        <location evidence="1">Endosome</location>
    </subcellularLocation>
</comment>
<feature type="region of interest" description="Disordered" evidence="10">
    <location>
        <begin position="441"/>
        <end position="635"/>
    </location>
</feature>
<dbReference type="PROSITE" id="PS50023">
    <property type="entry name" value="LIM_DOMAIN_2"/>
    <property type="match status" value="1"/>
</dbReference>
<accession>A0A5E4MS67</accession>
<feature type="compositionally biased region" description="Basic residues" evidence="10">
    <location>
        <begin position="542"/>
        <end position="551"/>
    </location>
</feature>
<feature type="coiled-coil region" evidence="9">
    <location>
        <begin position="720"/>
        <end position="777"/>
    </location>
</feature>
<dbReference type="PANTHER" id="PTHR23167">
    <property type="entry name" value="CALPONIN HOMOLOGY DOMAIN-CONTAINING PROTEIN DDB_G0272472-RELATED"/>
    <property type="match status" value="1"/>
</dbReference>
<dbReference type="PROSITE" id="PS50021">
    <property type="entry name" value="CH"/>
    <property type="match status" value="1"/>
</dbReference>
<gene>
    <name evidence="14" type="ORF">CINCED_3A009979</name>
</gene>
<dbReference type="InterPro" id="IPR001781">
    <property type="entry name" value="Znf_LIM"/>
</dbReference>
<evidence type="ECO:0000256" key="2">
    <source>
        <dbReference type="ARBA" id="ARBA00022553"/>
    </source>
</evidence>
<evidence type="ECO:0000256" key="5">
    <source>
        <dbReference type="ARBA" id="ARBA00022833"/>
    </source>
</evidence>
<evidence type="ECO:0000256" key="8">
    <source>
        <dbReference type="PROSITE-ProRule" id="PRU00125"/>
    </source>
</evidence>
<dbReference type="InterPro" id="IPR022735">
    <property type="entry name" value="bMERB_dom"/>
</dbReference>
<feature type="domain" description="Calponin-homology (CH)" evidence="11">
    <location>
        <begin position="4"/>
        <end position="110"/>
    </location>
</feature>
<dbReference type="PROSITE" id="PS00478">
    <property type="entry name" value="LIM_DOMAIN_1"/>
    <property type="match status" value="1"/>
</dbReference>
<name>A0A5E4MS67_9HEMI</name>
<feature type="compositionally biased region" description="Polar residues" evidence="10">
    <location>
        <begin position="506"/>
        <end position="516"/>
    </location>
</feature>
<dbReference type="Pfam" id="PF00307">
    <property type="entry name" value="CH"/>
    <property type="match status" value="1"/>
</dbReference>
<dbReference type="Pfam" id="PF12130">
    <property type="entry name" value="bMERB_dom"/>
    <property type="match status" value="1"/>
</dbReference>
<evidence type="ECO:0000256" key="3">
    <source>
        <dbReference type="ARBA" id="ARBA00022723"/>
    </source>
</evidence>
<dbReference type="SMART" id="SM00033">
    <property type="entry name" value="CH"/>
    <property type="match status" value="1"/>
</dbReference>
<evidence type="ECO:0000259" key="11">
    <source>
        <dbReference type="PROSITE" id="PS50021"/>
    </source>
</evidence>
<dbReference type="InterPro" id="IPR001715">
    <property type="entry name" value="CH_dom"/>
</dbReference>
<feature type="domain" description="LIM zinc-binding" evidence="12">
    <location>
        <begin position="150"/>
        <end position="211"/>
    </location>
</feature>
<feature type="region of interest" description="Disordered" evidence="10">
    <location>
        <begin position="830"/>
        <end position="878"/>
    </location>
</feature>
<dbReference type="Gene3D" id="1.10.418.10">
    <property type="entry name" value="Calponin-like domain"/>
    <property type="match status" value="1"/>
</dbReference>
<feature type="compositionally biased region" description="Low complexity" evidence="10">
    <location>
        <begin position="552"/>
        <end position="563"/>
    </location>
</feature>
<evidence type="ECO:0000259" key="12">
    <source>
        <dbReference type="PROSITE" id="PS50023"/>
    </source>
</evidence>
<proteinExistence type="predicted"/>
<keyword evidence="6 8" id="KW-0440">LIM domain</keyword>
<evidence type="ECO:0000259" key="13">
    <source>
        <dbReference type="PROSITE" id="PS51848"/>
    </source>
</evidence>
<keyword evidence="2" id="KW-0597">Phosphoprotein</keyword>
<sequence length="878" mass="98640">MGERRGTKALELWCKRVTQGYDGVSIENMSTSWKDGLAFCALIHHFRPDLIDYDILDKNDIYANNELAFRVAENHLGIPALLDPEDMVCVDIPDRLSILTYLSQFYQTFSSQATTPVKTSPESPTTVERPRTNNAGSGQNPPTKLGAGVGGCKICNHSVFLAQRLLISGHLFHRTCFKCARCGALLSVANYYETQDGKYCCETCPDEERIIVSPSPVENGHGSLVGNRRALFETLAAADCTDDVKASKKAQRPASLKMTDSITEEKIISDDNDSGVIVSDKKESSDMKTSTSASGSRETLSDVIVDEPKEDALIVPEDQIIVLSNTELDSNNSIESVEPDGLTEIKQISSPVLLPAELKQFNGEPVEDAKTEDPITESELHDVAIKETVESPNKIQIPLSDDLKQQVLECPLSKDAEEPSAESPEDLEIKTLANKLLKMDYYESNKEVPVPSPRKKIKSPVKIDYPKSLNPFEDEDDDDDDKDKHNSTNPFGSDLEDEEELPKVPTKTNVSLNPFSSDEDENEVVSQPPLPKPRTMLSPIMKPRHQTHRKLSSVSSISSYSNSPRKKKPAPLPPKPRQSLGNIEYSNNTQVISSPNSLEDSCSGSDPSSVTSQEHYRLHKSTHGKWKRKKGPAPQCPIPQRRRIKPMPIEDIKQELLDIEIKQQELERQGVKLEKDIRLKCNEDLNNVDVEEMVLQLFELVNEKNELFRKHAELMYLRRQHNLEEEHAELEYQIRVLMTRPDHTKTDTEKAREEELIQRLVEVVEKRNEIVENLEKDRLREAEEDRSVFNQIGTFAQDETLPCNKPAADNMSVVSGKKNFSKRLLKNIKKVKSKKDKHDNSLSPSQSPSNSSSQSKGTLKKFMTLGHSSKKLLRPKST</sequence>
<evidence type="ECO:0000256" key="9">
    <source>
        <dbReference type="SAM" id="Coils"/>
    </source>
</evidence>